<proteinExistence type="predicted"/>
<keyword evidence="7" id="KW-1185">Reference proteome</keyword>
<dbReference type="Pfam" id="PF04082">
    <property type="entry name" value="Fungal_trans"/>
    <property type="match status" value="1"/>
</dbReference>
<evidence type="ECO:0000256" key="4">
    <source>
        <dbReference type="ARBA" id="ARBA00023242"/>
    </source>
</evidence>
<keyword evidence="1" id="KW-0805">Transcription regulation</keyword>
<dbReference type="RefSeq" id="XP_035341127.1">
    <property type="nucleotide sequence ID" value="XM_035485234.1"/>
</dbReference>
<dbReference type="PANTHER" id="PTHR47424">
    <property type="entry name" value="REGULATORY PROTEIN GAL4"/>
    <property type="match status" value="1"/>
</dbReference>
<dbReference type="GO" id="GO:0000981">
    <property type="term" value="F:DNA-binding transcription factor activity, RNA polymerase II-specific"/>
    <property type="evidence" value="ECO:0007669"/>
    <property type="project" value="TreeGrafter"/>
</dbReference>
<dbReference type="Proteomes" id="UP000509510">
    <property type="component" value="Chromosome I"/>
</dbReference>
<dbReference type="OrthoDB" id="3266505at2759"/>
<dbReference type="CDD" id="cd12148">
    <property type="entry name" value="fungal_TF_MHR"/>
    <property type="match status" value="1"/>
</dbReference>
<dbReference type="EMBL" id="CP055898">
    <property type="protein sequence ID" value="QKX54948.1"/>
    <property type="molecule type" value="Genomic_DNA"/>
</dbReference>
<accession>A0A7H8QM67</accession>
<reference evidence="7" key="1">
    <citation type="submission" date="2020-06" db="EMBL/GenBank/DDBJ databases">
        <title>A chromosome-scale genome assembly of Talaromyces rugulosus W13939.</title>
        <authorList>
            <person name="Wang B."/>
            <person name="Guo L."/>
            <person name="Ye K."/>
            <person name="Wang L."/>
        </authorList>
    </citation>
    <scope>NUCLEOTIDE SEQUENCE [LARGE SCALE GENOMIC DNA]</scope>
    <source>
        <strain evidence="7">W13939</strain>
    </source>
</reference>
<dbReference type="GO" id="GO:0006351">
    <property type="term" value="P:DNA-templated transcription"/>
    <property type="evidence" value="ECO:0007669"/>
    <property type="project" value="InterPro"/>
</dbReference>
<name>A0A7H8QM67_TALRU</name>
<dbReference type="GO" id="GO:0000978">
    <property type="term" value="F:RNA polymerase II cis-regulatory region sequence-specific DNA binding"/>
    <property type="evidence" value="ECO:0007669"/>
    <property type="project" value="TreeGrafter"/>
</dbReference>
<dbReference type="SMART" id="SM00906">
    <property type="entry name" value="Fungal_trans"/>
    <property type="match status" value="1"/>
</dbReference>
<dbReference type="AlphaFoldDB" id="A0A7H8QM67"/>
<dbReference type="GeneID" id="55989548"/>
<dbReference type="InterPro" id="IPR051127">
    <property type="entry name" value="Fungal_SecMet_Regulators"/>
</dbReference>
<feature type="domain" description="Xylanolytic transcriptional activator regulatory" evidence="5">
    <location>
        <begin position="256"/>
        <end position="329"/>
    </location>
</feature>
<dbReference type="GO" id="GO:0005634">
    <property type="term" value="C:nucleus"/>
    <property type="evidence" value="ECO:0007669"/>
    <property type="project" value="TreeGrafter"/>
</dbReference>
<dbReference type="GO" id="GO:0008270">
    <property type="term" value="F:zinc ion binding"/>
    <property type="evidence" value="ECO:0007669"/>
    <property type="project" value="InterPro"/>
</dbReference>
<dbReference type="GO" id="GO:0000435">
    <property type="term" value="P:positive regulation of transcription from RNA polymerase II promoter by galactose"/>
    <property type="evidence" value="ECO:0007669"/>
    <property type="project" value="TreeGrafter"/>
</dbReference>
<evidence type="ECO:0000256" key="3">
    <source>
        <dbReference type="ARBA" id="ARBA00023163"/>
    </source>
</evidence>
<dbReference type="InterPro" id="IPR007219">
    <property type="entry name" value="XnlR_reg_dom"/>
</dbReference>
<keyword evidence="4" id="KW-0539">Nucleus</keyword>
<evidence type="ECO:0000256" key="1">
    <source>
        <dbReference type="ARBA" id="ARBA00023015"/>
    </source>
</evidence>
<evidence type="ECO:0000259" key="5">
    <source>
        <dbReference type="SMART" id="SM00906"/>
    </source>
</evidence>
<evidence type="ECO:0000313" key="6">
    <source>
        <dbReference type="EMBL" id="QKX54948.1"/>
    </source>
</evidence>
<evidence type="ECO:0000256" key="2">
    <source>
        <dbReference type="ARBA" id="ARBA00023125"/>
    </source>
</evidence>
<evidence type="ECO:0000313" key="7">
    <source>
        <dbReference type="Proteomes" id="UP000509510"/>
    </source>
</evidence>
<dbReference type="KEGG" id="trg:TRUGW13939_02038"/>
<keyword evidence="3" id="KW-0804">Transcription</keyword>
<dbReference type="PANTHER" id="PTHR47424:SF3">
    <property type="entry name" value="REGULATORY PROTEIN GAL4"/>
    <property type="match status" value="1"/>
</dbReference>
<keyword evidence="2" id="KW-0238">DNA-binding</keyword>
<sequence>MVLLQRLFPGRTLDLETLKEISSTLQYTKPEYSTAGLAINSDRQSSSADRDLETDRITSMHNQLGCLMVDSRGAHRYTGANSGASFNAAVRDMKEGGVGFSGEHIITPLKQSSLPPPTPDIVSSVSSEPPYLPPKALCNHYVARFLSNIQSVYWFYSLEQFHIRLEETLSTSGILARASWLCSLYSIFAMGSATNIKSSDIDSTWNLPIDAKTCNDYLLMAKRLVPEVCDEADIETVRALALLGLALSSACYKVSSYLYIGTAVRTANTLGLHRNVFPSSDSELSRECARRLWWTLYMLDQATAQMDGRPPAIADQDMSPEIPLPSEELFNIGTHTPVGYLALAVSLSKLAKAISLDLYTTPSFQSRKISLRRVFQLISSLQEWYADVPAHLKCNVPLAPSHRRPVAILHLQYWACVILVSRPFLLYTALYSSQLNNSELRSQFEELSKICLDAAENSVAVIKSARDTNFPSSVLYLDTHLILEIVQIMFLAYIRSSNPTYRSNIQYCFAVLQDMDPVGCCKYTLLEVTAQLTKSGIVVNHNGDAATNMTDADVFDTVLPSVDFDLLVDTFRPSNTSETDLFSFSDFMIQNLGGSYESFSPDLG</sequence>
<gene>
    <name evidence="6" type="ORF">TRUGW13939_02038</name>
</gene>
<protein>
    <recommendedName>
        <fullName evidence="5">Xylanolytic transcriptional activator regulatory domain-containing protein</fullName>
    </recommendedName>
</protein>
<organism evidence="6 7">
    <name type="scientific">Talaromyces rugulosus</name>
    <name type="common">Penicillium rugulosum</name>
    <dbReference type="NCBI Taxonomy" id="121627"/>
    <lineage>
        <taxon>Eukaryota</taxon>
        <taxon>Fungi</taxon>
        <taxon>Dikarya</taxon>
        <taxon>Ascomycota</taxon>
        <taxon>Pezizomycotina</taxon>
        <taxon>Eurotiomycetes</taxon>
        <taxon>Eurotiomycetidae</taxon>
        <taxon>Eurotiales</taxon>
        <taxon>Trichocomaceae</taxon>
        <taxon>Talaromyces</taxon>
        <taxon>Talaromyces sect. Islandici</taxon>
    </lineage>
</organism>